<dbReference type="InterPro" id="IPR035994">
    <property type="entry name" value="Nucleoside_phosphorylase_sf"/>
</dbReference>
<dbReference type="AlphaFoldDB" id="A0A094JC26"/>
<dbReference type="InterPro" id="IPR004402">
    <property type="entry name" value="DeoD-type"/>
</dbReference>
<comment type="catalytic activity">
    <reaction evidence="5">
        <text>a purine 2'-deoxy-D-ribonucleoside + phosphate = a purine nucleobase + 2-deoxy-alpha-D-ribose 1-phosphate</text>
        <dbReference type="Rhea" id="RHEA:36431"/>
        <dbReference type="ChEBI" id="CHEBI:26386"/>
        <dbReference type="ChEBI" id="CHEBI:43474"/>
        <dbReference type="ChEBI" id="CHEBI:57259"/>
        <dbReference type="ChEBI" id="CHEBI:142361"/>
        <dbReference type="EC" id="2.4.2.1"/>
    </reaction>
</comment>
<evidence type="ECO:0000256" key="2">
    <source>
        <dbReference type="ARBA" id="ARBA00022676"/>
    </source>
</evidence>
<evidence type="ECO:0000256" key="3">
    <source>
        <dbReference type="ARBA" id="ARBA00022679"/>
    </source>
</evidence>
<dbReference type="PANTHER" id="PTHR43691">
    <property type="entry name" value="URIDINE PHOSPHORYLASE"/>
    <property type="match status" value="1"/>
</dbReference>
<accession>A0A094JC26</accession>
<dbReference type="GO" id="GO:0005829">
    <property type="term" value="C:cytosol"/>
    <property type="evidence" value="ECO:0007669"/>
    <property type="project" value="TreeGrafter"/>
</dbReference>
<feature type="binding site" description="in other chain" evidence="5">
    <location>
        <position position="25"/>
    </location>
    <ligand>
        <name>phosphate</name>
        <dbReference type="ChEBI" id="CHEBI:43474"/>
        <note>ligand shared between dimeric partners</note>
    </ligand>
</feature>
<comment type="catalytic activity">
    <reaction evidence="4">
        <text>uridine + phosphate = alpha-D-ribose 1-phosphate + uracil</text>
        <dbReference type="Rhea" id="RHEA:24388"/>
        <dbReference type="ChEBI" id="CHEBI:16704"/>
        <dbReference type="ChEBI" id="CHEBI:17568"/>
        <dbReference type="ChEBI" id="CHEBI:43474"/>
        <dbReference type="ChEBI" id="CHEBI:57720"/>
        <dbReference type="EC" id="2.4.2.3"/>
    </reaction>
</comment>
<reference evidence="7 8" key="1">
    <citation type="submission" date="2014-06" db="EMBL/GenBank/DDBJ databases">
        <title>The draft genome sequence of Idiomarina salinarum ISL-52.</title>
        <authorList>
            <person name="Du J."/>
            <person name="Shao Z."/>
        </authorList>
    </citation>
    <scope>NUCLEOTIDE SEQUENCE [LARGE SCALE GENOMIC DNA]</scope>
    <source>
        <strain evidence="7 8">ISL-52</strain>
    </source>
</reference>
<dbReference type="OrthoDB" id="9782889at2"/>
<evidence type="ECO:0000256" key="5">
    <source>
        <dbReference type="HAMAP-Rule" id="MF_01627"/>
    </source>
</evidence>
<proteinExistence type="inferred from homology"/>
<dbReference type="GO" id="GO:0004850">
    <property type="term" value="F:uridine phosphorylase activity"/>
    <property type="evidence" value="ECO:0007669"/>
    <property type="project" value="UniProtKB-EC"/>
</dbReference>
<dbReference type="RefSeq" id="WP_034777111.1">
    <property type="nucleotide sequence ID" value="NZ_JPER01000009.1"/>
</dbReference>
<feature type="binding site" evidence="5">
    <location>
        <position position="5"/>
    </location>
    <ligand>
        <name>a purine D-ribonucleoside</name>
        <dbReference type="ChEBI" id="CHEBI:142355"/>
        <note>ligand shared between dimeric partners</note>
    </ligand>
</feature>
<feature type="domain" description="Nucleoside phosphorylase" evidence="6">
    <location>
        <begin position="16"/>
        <end position="213"/>
    </location>
</feature>
<organism evidence="7 8">
    <name type="scientific">Pseudidiomarina salinarum</name>
    <dbReference type="NCBI Taxonomy" id="435908"/>
    <lineage>
        <taxon>Bacteria</taxon>
        <taxon>Pseudomonadati</taxon>
        <taxon>Pseudomonadota</taxon>
        <taxon>Gammaproteobacteria</taxon>
        <taxon>Alteromonadales</taxon>
        <taxon>Idiomarinaceae</taxon>
        <taxon>Pseudidiomarina</taxon>
    </lineage>
</organism>
<keyword evidence="8" id="KW-1185">Reference proteome</keyword>
<sequence>MSTPHISAASGDFAEICLFPGDPLRAKYIAETFFGQPRLVTAVRNMLGYTGTYRQQPVSVMGSGMGIPSCSLYATELIRDFGVRKLVRVGTCGAVAGHVQLRDIIISQAASTDSSFNRNKFGGFDLAAISDFGLLQQVVAEAAKRDQAVHVGNIFSTDRFYNEPQLTVLLQRFGILGIEMEAAGLFSVAAEYGAKALAVLSVADHLLQDTHLDVATRETGFNDMIELTLNALTT</sequence>
<dbReference type="Gene3D" id="3.40.50.1580">
    <property type="entry name" value="Nucleoside phosphorylase domain"/>
    <property type="match status" value="1"/>
</dbReference>
<feature type="binding site" description="in other chain" evidence="5">
    <location>
        <begin position="88"/>
        <end position="91"/>
    </location>
    <ligand>
        <name>phosphate</name>
        <dbReference type="ChEBI" id="CHEBI:43474"/>
        <note>ligand shared between dimeric partners</note>
    </ligand>
</feature>
<dbReference type="EMBL" id="JPER01000009">
    <property type="protein sequence ID" value="KFZ30136.1"/>
    <property type="molecule type" value="Genomic_DNA"/>
</dbReference>
<name>A0A094JC26_9GAMM</name>
<comment type="caution">
    <text evidence="7">The sequence shown here is derived from an EMBL/GenBank/DDBJ whole genome shotgun (WGS) entry which is preliminary data.</text>
</comment>
<dbReference type="HAMAP" id="MF_01627">
    <property type="entry name" value="Pur_nucleosid_phosp"/>
    <property type="match status" value="1"/>
</dbReference>
<evidence type="ECO:0000313" key="8">
    <source>
        <dbReference type="Proteomes" id="UP000054363"/>
    </source>
</evidence>
<feature type="binding site" evidence="5">
    <location>
        <position position="44"/>
    </location>
    <ligand>
        <name>phosphate</name>
        <dbReference type="ChEBI" id="CHEBI:43474"/>
        <note>ligand shared between dimeric partners</note>
    </ligand>
</feature>
<dbReference type="PANTHER" id="PTHR43691:SF11">
    <property type="entry name" value="FI09636P-RELATED"/>
    <property type="match status" value="1"/>
</dbReference>
<dbReference type="SUPFAM" id="SSF53167">
    <property type="entry name" value="Purine and uridine phosphorylases"/>
    <property type="match status" value="1"/>
</dbReference>
<evidence type="ECO:0000313" key="7">
    <source>
        <dbReference type="EMBL" id="KFZ30136.1"/>
    </source>
</evidence>
<keyword evidence="2 5" id="KW-0328">Glycosyltransferase</keyword>
<gene>
    <name evidence="5 7" type="primary">deoD</name>
    <name evidence="7" type="ORF">IDSA_11840</name>
</gene>
<dbReference type="GO" id="GO:0006152">
    <property type="term" value="P:purine nucleoside catabolic process"/>
    <property type="evidence" value="ECO:0007669"/>
    <property type="project" value="TreeGrafter"/>
</dbReference>
<dbReference type="CDD" id="cd09006">
    <property type="entry name" value="PNP_EcPNPI-like"/>
    <property type="match status" value="1"/>
</dbReference>
<dbReference type="Proteomes" id="UP000054363">
    <property type="component" value="Unassembled WGS sequence"/>
</dbReference>
<feature type="active site" description="Proton donor" evidence="5">
    <location>
        <position position="204"/>
    </location>
</feature>
<evidence type="ECO:0000259" key="6">
    <source>
        <dbReference type="Pfam" id="PF01048"/>
    </source>
</evidence>
<comment type="similarity">
    <text evidence="1 5">Belongs to the PNP/UDP phosphorylase family.</text>
</comment>
<evidence type="ECO:0000256" key="1">
    <source>
        <dbReference type="ARBA" id="ARBA00010456"/>
    </source>
</evidence>
<dbReference type="PROSITE" id="PS01232">
    <property type="entry name" value="PNP_UDP_1"/>
    <property type="match status" value="1"/>
</dbReference>
<keyword evidence="3 5" id="KW-0808">Transferase</keyword>
<feature type="binding site" description="in other chain" evidence="5">
    <location>
        <begin position="179"/>
        <end position="181"/>
    </location>
    <ligand>
        <name>a purine D-ribonucleoside</name>
        <dbReference type="ChEBI" id="CHEBI:142355"/>
        <note>ligand shared between dimeric partners</note>
    </ligand>
</feature>
<protein>
    <recommendedName>
        <fullName evidence="5">Purine nucleoside phosphorylase DeoD-type</fullName>
        <shortName evidence="5">PNP</shortName>
        <ecNumber evidence="5">2.4.2.1</ecNumber>
    </recommendedName>
</protein>
<comment type="function">
    <text evidence="5">Catalyzes the reversible phosphorolytic breakdown of the N-glycosidic bond in the beta-(deoxy)ribonucleoside molecules, with the formation of the corresponding free purine bases and pentose-1-phosphate.</text>
</comment>
<comment type="caution">
    <text evidence="5">Lacks conserved residue(s) required for the propagation of feature annotation.</text>
</comment>
<comment type="catalytic activity">
    <reaction evidence="5">
        <text>a purine D-ribonucleoside + phosphate = a purine nucleobase + alpha-D-ribose 1-phosphate</text>
        <dbReference type="Rhea" id="RHEA:19805"/>
        <dbReference type="ChEBI" id="CHEBI:26386"/>
        <dbReference type="ChEBI" id="CHEBI:43474"/>
        <dbReference type="ChEBI" id="CHEBI:57720"/>
        <dbReference type="ChEBI" id="CHEBI:142355"/>
        <dbReference type="EC" id="2.4.2.1"/>
    </reaction>
</comment>
<dbReference type="GO" id="GO:0004731">
    <property type="term" value="F:purine-nucleoside phosphorylase activity"/>
    <property type="evidence" value="ECO:0007669"/>
    <property type="project" value="UniProtKB-UniRule"/>
</dbReference>
<dbReference type="InterPro" id="IPR018016">
    <property type="entry name" value="Nucleoside_phosphorylase_CS"/>
</dbReference>
<dbReference type="EC" id="2.4.2.1" evidence="5"/>
<evidence type="ECO:0000256" key="4">
    <source>
        <dbReference type="ARBA" id="ARBA00048447"/>
    </source>
</evidence>
<feature type="binding site" description="in other chain" evidence="5">
    <location>
        <position position="21"/>
    </location>
    <ligand>
        <name>phosphate</name>
        <dbReference type="ChEBI" id="CHEBI:43474"/>
        <note>ligand shared between dimeric partners</note>
    </ligand>
</feature>
<dbReference type="eggNOG" id="COG0813">
    <property type="taxonomic scope" value="Bacteria"/>
</dbReference>
<dbReference type="Pfam" id="PF01048">
    <property type="entry name" value="PNP_UDP_1"/>
    <property type="match status" value="1"/>
</dbReference>
<dbReference type="InterPro" id="IPR000845">
    <property type="entry name" value="Nucleoside_phosphorylase_d"/>
</dbReference>
<dbReference type="STRING" id="435908.IDSA_11840"/>
<dbReference type="NCBIfam" id="TIGR00107">
    <property type="entry name" value="deoD"/>
    <property type="match status" value="1"/>
</dbReference>
<feature type="site" description="Important for catalytic activity" evidence="5">
    <location>
        <position position="217"/>
    </location>
</feature>
<dbReference type="NCBIfam" id="NF004489">
    <property type="entry name" value="PRK05819.1"/>
    <property type="match status" value="1"/>
</dbReference>
<comment type="subunit">
    <text evidence="5">Homohexamer; trimer of homodimers.</text>
</comment>